<evidence type="ECO:0000313" key="1">
    <source>
        <dbReference type="EMBL" id="RAI76165.1"/>
    </source>
</evidence>
<evidence type="ECO:0000313" key="2">
    <source>
        <dbReference type="Proteomes" id="UP000249016"/>
    </source>
</evidence>
<proteinExistence type="predicted"/>
<dbReference type="EMBL" id="QLII01000001">
    <property type="protein sequence ID" value="RAI76165.1"/>
    <property type="molecule type" value="Genomic_DNA"/>
</dbReference>
<evidence type="ECO:0008006" key="3">
    <source>
        <dbReference type="Google" id="ProtNLM"/>
    </source>
</evidence>
<protein>
    <recommendedName>
        <fullName evidence="3">DUF4974 domain-containing protein</fullName>
    </recommendedName>
</protein>
<dbReference type="Proteomes" id="UP000249016">
    <property type="component" value="Unassembled WGS sequence"/>
</dbReference>
<organism evidence="1 2">
    <name type="scientific">Spirosoma telluris</name>
    <dbReference type="NCBI Taxonomy" id="2183553"/>
    <lineage>
        <taxon>Bacteria</taxon>
        <taxon>Pseudomonadati</taxon>
        <taxon>Bacteroidota</taxon>
        <taxon>Cytophagia</taxon>
        <taxon>Cytophagales</taxon>
        <taxon>Cytophagaceae</taxon>
        <taxon>Spirosoma</taxon>
    </lineage>
</organism>
<keyword evidence="2" id="KW-1185">Reference proteome</keyword>
<gene>
    <name evidence="1" type="ORF">HMF3257_21820</name>
</gene>
<sequence length="123" mass="13752">MKEVLDALKARYRVEILFEDKVIEGYSLPANSLSISGDFESLLERTLLPFNLRYKRVRERTYLIMGRKVGRKTVTLSPNSRLAENTTSTVAAALARPIPAVTDQPTSVAVEPTKPRKFPFGVA</sequence>
<accession>A0A327NN85</accession>
<dbReference type="AlphaFoldDB" id="A0A327NN85"/>
<reference evidence="1 2" key="1">
    <citation type="submission" date="2018-06" db="EMBL/GenBank/DDBJ databases">
        <title>Spirosoma sp. HMF3257 Genome sequencing and assembly.</title>
        <authorList>
            <person name="Kang H."/>
            <person name="Cha I."/>
            <person name="Kim H."/>
            <person name="Kang J."/>
            <person name="Joh K."/>
        </authorList>
    </citation>
    <scope>NUCLEOTIDE SEQUENCE [LARGE SCALE GENOMIC DNA]</scope>
    <source>
        <strain evidence="1 2">HMF3257</strain>
    </source>
</reference>
<comment type="caution">
    <text evidence="1">The sequence shown here is derived from an EMBL/GenBank/DDBJ whole genome shotgun (WGS) entry which is preliminary data.</text>
</comment>
<dbReference type="RefSeq" id="WP_111345448.1">
    <property type="nucleotide sequence ID" value="NZ_QLII01000001.1"/>
</dbReference>
<name>A0A327NN85_9BACT</name>